<evidence type="ECO:0000313" key="2">
    <source>
        <dbReference type="EMBL" id="MFD1613220.1"/>
    </source>
</evidence>
<gene>
    <name evidence="2" type="ORF">ACFSCW_15550</name>
</gene>
<name>A0ABW4I7T1_9SPHN</name>
<accession>A0ABW4I7T1</accession>
<feature type="signal peptide" evidence="1">
    <location>
        <begin position="1"/>
        <end position="21"/>
    </location>
</feature>
<dbReference type="Proteomes" id="UP001597115">
    <property type="component" value="Unassembled WGS sequence"/>
</dbReference>
<sequence>MRVILSAVAMLALTAPAVANAQAAAAPAAASAKTKAHYTVQETDLGTMLDDPAAKAILVKSIPDVVNNPQIEMGRSLTLAQLQQYAGESVTDAALKTIQASLDAAAPK</sequence>
<protein>
    <submittedName>
        <fullName evidence="2">Uncharacterized protein</fullName>
    </submittedName>
</protein>
<evidence type="ECO:0000256" key="1">
    <source>
        <dbReference type="SAM" id="SignalP"/>
    </source>
</evidence>
<keyword evidence="1" id="KW-0732">Signal</keyword>
<keyword evidence="3" id="KW-1185">Reference proteome</keyword>
<evidence type="ECO:0000313" key="3">
    <source>
        <dbReference type="Proteomes" id="UP001597115"/>
    </source>
</evidence>
<feature type="chain" id="PRO_5046204466" evidence="1">
    <location>
        <begin position="22"/>
        <end position="108"/>
    </location>
</feature>
<comment type="caution">
    <text evidence="2">The sequence shown here is derived from an EMBL/GenBank/DDBJ whole genome shotgun (WGS) entry which is preliminary data.</text>
</comment>
<dbReference type="EMBL" id="JBHUDY010000002">
    <property type="protein sequence ID" value="MFD1613220.1"/>
    <property type="molecule type" value="Genomic_DNA"/>
</dbReference>
<reference evidence="3" key="1">
    <citation type="journal article" date="2019" name="Int. J. Syst. Evol. Microbiol.">
        <title>The Global Catalogue of Microorganisms (GCM) 10K type strain sequencing project: providing services to taxonomists for standard genome sequencing and annotation.</title>
        <authorList>
            <consortium name="The Broad Institute Genomics Platform"/>
            <consortium name="The Broad Institute Genome Sequencing Center for Infectious Disease"/>
            <person name="Wu L."/>
            <person name="Ma J."/>
        </authorList>
    </citation>
    <scope>NUCLEOTIDE SEQUENCE [LARGE SCALE GENOMIC DNA]</scope>
    <source>
        <strain evidence="3">CGMCC 1.16275</strain>
    </source>
</reference>
<proteinExistence type="predicted"/>
<organism evidence="2 3">
    <name type="scientific">Sphingomonas tabacisoli</name>
    <dbReference type="NCBI Taxonomy" id="2249466"/>
    <lineage>
        <taxon>Bacteria</taxon>
        <taxon>Pseudomonadati</taxon>
        <taxon>Pseudomonadota</taxon>
        <taxon>Alphaproteobacteria</taxon>
        <taxon>Sphingomonadales</taxon>
        <taxon>Sphingomonadaceae</taxon>
        <taxon>Sphingomonas</taxon>
    </lineage>
</organism>
<dbReference type="RefSeq" id="WP_380891093.1">
    <property type="nucleotide sequence ID" value="NZ_JBHUDY010000002.1"/>
</dbReference>